<keyword evidence="2" id="KW-0547">Nucleotide-binding</keyword>
<evidence type="ECO:0000313" key="5">
    <source>
        <dbReference type="EMBL" id="GHH80292.1"/>
    </source>
</evidence>
<dbReference type="GO" id="GO:0005524">
    <property type="term" value="F:ATP binding"/>
    <property type="evidence" value="ECO:0007669"/>
    <property type="project" value="UniProtKB-KW"/>
</dbReference>
<comment type="caution">
    <text evidence="5">The sequence shown here is derived from an EMBL/GenBank/DDBJ whole genome shotgun (WGS) entry which is preliminary data.</text>
</comment>
<evidence type="ECO:0000256" key="2">
    <source>
        <dbReference type="ARBA" id="ARBA00022741"/>
    </source>
</evidence>
<dbReference type="Gene3D" id="3.40.50.300">
    <property type="entry name" value="P-loop containing nucleotide triphosphate hydrolases"/>
    <property type="match status" value="2"/>
</dbReference>
<keyword evidence="6" id="KW-1185">Reference proteome</keyword>
<sequence length="1111" mass="116736">MSRQVLTVGPGRADGYPTIGEALARARSGAVISVLPGTYAENLTITTRVTIVAEQARGSVEIAPRRGSAVTLMADAVGLTDLVLRGRDDELPVVDAPRGQLAMDGCEIAGSAWTALLARSNGSVAMRDCRVGNRAGAGVVVTSAVESSVESCTLEHFGTSGVVVSEQGRATVRGCTIRDARGNGVLVNGEAQASVEDCDISSTDKPAIALEGHSTTQVLRTVVNDADTGVHLSSGIRNTLEDIRVSGTTGPGIVLSGGTDPLLRRCRTARTKSHGLVVADQSRGTFEDCWLEGAQAPALRVGGSASPVLIGLTIRDCEADAVLLEEESTAELDRLEIVDAAGAGLSVRTGANPLVRRARISAPGGHGVEVAKGGRGRLEDCEIDRAGGSGVRVEEDGNVYVGGGTITSPGASGLSVGPEGALTARDCVLQDAAENGVGVDERGEATATRIQVRSSAQHGVLIADGARGSFNACEISGSGKDGFRIESTAPVSVVNCTARDNAGGGLIQAKVADRVAVEGLTSTGNGKRDAWGLGDVEGTDPAAAPGIETDDAWLNGDEGPLAELDSLIGLENVKHQVRTLVNLTQLAQRRARLGMSAPPMSRHLIFAGPPGTGKTTVARLFGTILARLGALRSGHLVEVSRADLVAQVLGGTAIKTTETFQRALGGVLFIDEAYTLLSDGRGSGADFGREAVDTLLKLMEDHRDDVVVVAAGYSAEMQSFLASNPGLASRFSRTVEFENYSVPELVAIMESMCAQHQYELEDTTRKALTVHLERMPKDATFGNGRAARQVFEEMVDRQAFRLGSMTDMTERDLRLLLPEDVSEAAAAAVSGELGEGQQESDPLARLDDLVGLAAVKRDVTDLVNLLSTAKRREAAGLPAPRISHHLVFTGPPGTGKTTVARLYGELLVSLGVLPRGQLVEVARADLVGRYIGHTAQLTREVFERAIGGVLFVDEAYTLTPTGSSGGSDFGQEAVDTLLKLMEDHRDEVVVIVAGYTAEMERFMASNPGLSSRFSRRVEFADYSSDELVTIVRQHALAAGYECATGTGQLLREYFDTLPRDRSFGNARLARQVLEGMMTRQAGRLSAMAAPGLDDLRTLLPEDVAPRANAGR</sequence>
<dbReference type="Pfam" id="PF17866">
    <property type="entry name" value="AAA_lid_6"/>
    <property type="match status" value="2"/>
</dbReference>
<dbReference type="InterPro" id="IPR003593">
    <property type="entry name" value="AAA+_ATPase"/>
</dbReference>
<dbReference type="Pfam" id="PF00004">
    <property type="entry name" value="AAA"/>
    <property type="match status" value="2"/>
</dbReference>
<dbReference type="InterPro" id="IPR041627">
    <property type="entry name" value="AAA_lid_6"/>
</dbReference>
<organism evidence="5 6">
    <name type="scientific">Streptomyces sulfonofaciens</name>
    <dbReference type="NCBI Taxonomy" id="68272"/>
    <lineage>
        <taxon>Bacteria</taxon>
        <taxon>Bacillati</taxon>
        <taxon>Actinomycetota</taxon>
        <taxon>Actinomycetes</taxon>
        <taxon>Kitasatosporales</taxon>
        <taxon>Streptomycetaceae</taxon>
        <taxon>Streptomyces</taxon>
    </lineage>
</organism>
<gene>
    <name evidence="5" type="ORF">GCM10018793_35140</name>
</gene>
<evidence type="ECO:0000256" key="3">
    <source>
        <dbReference type="ARBA" id="ARBA00022840"/>
    </source>
</evidence>
<dbReference type="CDD" id="cd00009">
    <property type="entry name" value="AAA"/>
    <property type="match status" value="1"/>
</dbReference>
<reference evidence="5" key="2">
    <citation type="submission" date="2020-09" db="EMBL/GenBank/DDBJ databases">
        <authorList>
            <person name="Sun Q."/>
            <person name="Ohkuma M."/>
        </authorList>
    </citation>
    <scope>NUCLEOTIDE SEQUENCE</scope>
    <source>
        <strain evidence="5">JCM 5069</strain>
    </source>
</reference>
<dbReference type="PRINTS" id="PR00819">
    <property type="entry name" value="CBXCFQXSUPER"/>
</dbReference>
<dbReference type="InterPro" id="IPR027417">
    <property type="entry name" value="P-loop_NTPase"/>
</dbReference>
<dbReference type="FunFam" id="3.40.50.300:FF:000216">
    <property type="entry name" value="Type VII secretion ATPase EccA"/>
    <property type="match status" value="2"/>
</dbReference>
<dbReference type="PANTHER" id="PTHR43392:SF2">
    <property type="entry name" value="AAA-TYPE ATPASE FAMILY PROTEIN _ ANKYRIN REPEAT FAMILY PROTEIN"/>
    <property type="match status" value="1"/>
</dbReference>
<dbReference type="PANTHER" id="PTHR43392">
    <property type="entry name" value="AAA-TYPE ATPASE FAMILY PROTEIN / ANKYRIN REPEAT FAMILY PROTEIN"/>
    <property type="match status" value="1"/>
</dbReference>
<feature type="domain" description="AAA+ ATPase" evidence="4">
    <location>
        <begin position="600"/>
        <end position="741"/>
    </location>
</feature>
<dbReference type="SMART" id="SM00382">
    <property type="entry name" value="AAA"/>
    <property type="match status" value="2"/>
</dbReference>
<accession>A0A919L1A0</accession>
<reference evidence="5" key="1">
    <citation type="journal article" date="2014" name="Int. J. Syst. Evol. Microbiol.">
        <title>Complete genome sequence of Corynebacterium casei LMG S-19264T (=DSM 44701T), isolated from a smear-ripened cheese.</title>
        <authorList>
            <consortium name="US DOE Joint Genome Institute (JGI-PGF)"/>
            <person name="Walter F."/>
            <person name="Albersmeier A."/>
            <person name="Kalinowski J."/>
            <person name="Ruckert C."/>
        </authorList>
    </citation>
    <scope>NUCLEOTIDE SEQUENCE</scope>
    <source>
        <strain evidence="5">JCM 5069</strain>
    </source>
</reference>
<keyword evidence="3" id="KW-0067">ATP-binding</keyword>
<dbReference type="InterPro" id="IPR039448">
    <property type="entry name" value="Beta_helix"/>
</dbReference>
<dbReference type="RefSeq" id="WP_189933020.1">
    <property type="nucleotide sequence ID" value="NZ_BNCD01000009.1"/>
</dbReference>
<dbReference type="GO" id="GO:0016887">
    <property type="term" value="F:ATP hydrolysis activity"/>
    <property type="evidence" value="ECO:0007669"/>
    <property type="project" value="InterPro"/>
</dbReference>
<dbReference type="SUPFAM" id="SSF51126">
    <property type="entry name" value="Pectin lyase-like"/>
    <property type="match status" value="3"/>
</dbReference>
<proteinExistence type="inferred from homology"/>
<dbReference type="InterPro" id="IPR006626">
    <property type="entry name" value="PbH1"/>
</dbReference>
<dbReference type="InterPro" id="IPR050773">
    <property type="entry name" value="CbxX/CfxQ_RuBisCO_ESX"/>
</dbReference>
<dbReference type="Proteomes" id="UP000603708">
    <property type="component" value="Unassembled WGS sequence"/>
</dbReference>
<dbReference type="InterPro" id="IPR012334">
    <property type="entry name" value="Pectin_lyas_fold"/>
</dbReference>
<evidence type="ECO:0000256" key="1">
    <source>
        <dbReference type="ARBA" id="ARBA00010378"/>
    </source>
</evidence>
<feature type="domain" description="AAA+ ATPase" evidence="4">
    <location>
        <begin position="882"/>
        <end position="1023"/>
    </location>
</feature>
<evidence type="ECO:0000259" key="4">
    <source>
        <dbReference type="SMART" id="SM00382"/>
    </source>
</evidence>
<dbReference type="Pfam" id="PF13229">
    <property type="entry name" value="Beta_helix"/>
    <property type="match status" value="2"/>
</dbReference>
<dbReference type="InterPro" id="IPR000641">
    <property type="entry name" value="CbxX/CfxQ"/>
</dbReference>
<name>A0A919L1A0_9ACTN</name>
<dbReference type="InterPro" id="IPR011050">
    <property type="entry name" value="Pectin_lyase_fold/virulence"/>
</dbReference>
<dbReference type="EMBL" id="BNCD01000009">
    <property type="protein sequence ID" value="GHH80292.1"/>
    <property type="molecule type" value="Genomic_DNA"/>
</dbReference>
<evidence type="ECO:0000313" key="6">
    <source>
        <dbReference type="Proteomes" id="UP000603708"/>
    </source>
</evidence>
<dbReference type="Gene3D" id="1.10.8.60">
    <property type="match status" value="2"/>
</dbReference>
<protein>
    <recommendedName>
        <fullName evidence="4">AAA+ ATPase domain-containing protein</fullName>
    </recommendedName>
</protein>
<comment type="similarity">
    <text evidence="1">Belongs to the CbxX/CfxQ family.</text>
</comment>
<dbReference type="Gene3D" id="2.160.20.10">
    <property type="entry name" value="Single-stranded right-handed beta-helix, Pectin lyase-like"/>
    <property type="match status" value="2"/>
</dbReference>
<dbReference type="InterPro" id="IPR003959">
    <property type="entry name" value="ATPase_AAA_core"/>
</dbReference>
<dbReference type="AlphaFoldDB" id="A0A919L1A0"/>
<dbReference type="SMART" id="SM00710">
    <property type="entry name" value="PbH1"/>
    <property type="match status" value="15"/>
</dbReference>
<dbReference type="SUPFAM" id="SSF52540">
    <property type="entry name" value="P-loop containing nucleoside triphosphate hydrolases"/>
    <property type="match status" value="2"/>
</dbReference>